<dbReference type="GO" id="GO:0006506">
    <property type="term" value="P:GPI anchor biosynthetic process"/>
    <property type="evidence" value="ECO:0007669"/>
    <property type="project" value="InterPro"/>
</dbReference>
<proteinExistence type="predicted"/>
<name>A0A074ZXD4_OPIVI</name>
<dbReference type="GO" id="GO:0000506">
    <property type="term" value="C:glycosylphosphatidylinositol-N-acetylglucosaminyltransferase (GPI-GnT) complex"/>
    <property type="evidence" value="ECO:0007669"/>
    <property type="project" value="InterPro"/>
</dbReference>
<dbReference type="OrthoDB" id="6256716at2759"/>
<dbReference type="EMBL" id="KL597127">
    <property type="protein sequence ID" value="KER19859.1"/>
    <property type="molecule type" value="Genomic_DNA"/>
</dbReference>
<sequence length="295" mass="32434">MAVPCNHRPDMLQFLDRTVMDAAFEIIRLGCVVHWAGNHRRWATHPCYRRGGGYPNAPWCNVTGRPSLQGVPAHYTGFSSLVHATRSARWKTIQAVIGAVCALLNTPATNFLVGERGCEDLRVLTLIVAAFNSCYNFIAHPLRTSTQQGFGMSFLLRFVILMVLLFALLIRLRNTIVEESLLLASNFGIQTRHRFLTGRQLSSAFIPLDRLRGLLLAERTTPTTVVSYLAAELSAGSSIALSGEGDNDSLSHQLLPLLPSCLTSDEQNFAGSLCLPLPALVFILRLAHSVCHPPM</sequence>
<dbReference type="GeneID" id="20325639"/>
<dbReference type="InterPro" id="IPR044215">
    <property type="entry name" value="PIG-H"/>
</dbReference>
<evidence type="ECO:0000313" key="2">
    <source>
        <dbReference type="EMBL" id="KER19859.1"/>
    </source>
</evidence>
<dbReference type="AlphaFoldDB" id="A0A074ZXD4"/>
<reference evidence="2 3" key="1">
    <citation type="submission" date="2013-11" db="EMBL/GenBank/DDBJ databases">
        <title>Opisthorchis viverrini - life in the bile duct.</title>
        <authorList>
            <person name="Young N.D."/>
            <person name="Nagarajan N."/>
            <person name="Lin S.J."/>
            <person name="Korhonen P.K."/>
            <person name="Jex A.R."/>
            <person name="Hall R.S."/>
            <person name="Safavi-Hemami H."/>
            <person name="Kaewkong W."/>
            <person name="Bertrand D."/>
            <person name="Gao S."/>
            <person name="Seet Q."/>
            <person name="Wongkham S."/>
            <person name="Teh B.T."/>
            <person name="Wongkham C."/>
            <person name="Intapan P.M."/>
            <person name="Maleewong W."/>
            <person name="Yang X."/>
            <person name="Hu M."/>
            <person name="Wang Z."/>
            <person name="Hofmann A."/>
            <person name="Sternberg P.W."/>
            <person name="Tan P."/>
            <person name="Wang J."/>
            <person name="Gasser R.B."/>
        </authorList>
    </citation>
    <scope>NUCLEOTIDE SEQUENCE [LARGE SCALE GENOMIC DNA]</scope>
</reference>
<dbReference type="PANTHER" id="PTHR15231">
    <property type="entry name" value="PHOSPHATIDYLINOSITOL N-ACETYLGLUCOSAMINYLTRANSFERASE SUBUNIT H"/>
    <property type="match status" value="1"/>
</dbReference>
<feature type="transmembrane region" description="Helical" evidence="1">
    <location>
        <begin position="121"/>
        <end position="138"/>
    </location>
</feature>
<feature type="transmembrane region" description="Helical" evidence="1">
    <location>
        <begin position="150"/>
        <end position="170"/>
    </location>
</feature>
<gene>
    <name evidence="2" type="ORF">T265_11471</name>
</gene>
<dbReference type="RefSeq" id="XP_009176401.1">
    <property type="nucleotide sequence ID" value="XM_009178137.1"/>
</dbReference>
<dbReference type="KEGG" id="ovi:T265_11471"/>
<keyword evidence="3" id="KW-1185">Reference proteome</keyword>
<organism evidence="2 3">
    <name type="scientific">Opisthorchis viverrini</name>
    <name type="common">Southeast Asian liver fluke</name>
    <dbReference type="NCBI Taxonomy" id="6198"/>
    <lineage>
        <taxon>Eukaryota</taxon>
        <taxon>Metazoa</taxon>
        <taxon>Spiralia</taxon>
        <taxon>Lophotrochozoa</taxon>
        <taxon>Platyhelminthes</taxon>
        <taxon>Trematoda</taxon>
        <taxon>Digenea</taxon>
        <taxon>Opisthorchiida</taxon>
        <taxon>Opisthorchiata</taxon>
        <taxon>Opisthorchiidae</taxon>
        <taxon>Opisthorchis</taxon>
    </lineage>
</organism>
<keyword evidence="1" id="KW-0812">Transmembrane</keyword>
<keyword evidence="1" id="KW-1133">Transmembrane helix</keyword>
<accession>A0A074ZXD4</accession>
<dbReference type="Proteomes" id="UP000054324">
    <property type="component" value="Unassembled WGS sequence"/>
</dbReference>
<protein>
    <submittedName>
        <fullName evidence="2">Uncharacterized protein</fullName>
    </submittedName>
</protein>
<keyword evidence="1" id="KW-0472">Membrane</keyword>
<dbReference type="CTD" id="20325639"/>
<evidence type="ECO:0000313" key="3">
    <source>
        <dbReference type="Proteomes" id="UP000054324"/>
    </source>
</evidence>
<evidence type="ECO:0000256" key="1">
    <source>
        <dbReference type="SAM" id="Phobius"/>
    </source>
</evidence>
<dbReference type="PANTHER" id="PTHR15231:SF1">
    <property type="entry name" value="PHOSPHATIDYLINOSITOL N-ACETYLGLUCOSAMINYLTRANSFERASE SUBUNIT H"/>
    <property type="match status" value="1"/>
</dbReference>